<comment type="caution">
    <text evidence="1">The sequence shown here is derived from an EMBL/GenBank/DDBJ whole genome shotgun (WGS) entry which is preliminary data.</text>
</comment>
<protein>
    <submittedName>
        <fullName evidence="1">Uncharacterized protein</fullName>
    </submittedName>
</protein>
<evidence type="ECO:0000313" key="2">
    <source>
        <dbReference type="Proteomes" id="UP001605036"/>
    </source>
</evidence>
<sequence length="108" mass="11485">MQCYTNSEDHGVQTIHPCFVLTRAPTKESYTAIVGFLASIPCISSRAVPLCGTGGRAERTSALQPPTAALRMAALRMASALRTAAILKCPRGHFRVCEGIGRGRGRGL</sequence>
<accession>A0ABD1YC85</accession>
<dbReference type="EMBL" id="JBHFFA010000005">
    <property type="protein sequence ID" value="KAL2624155.1"/>
    <property type="molecule type" value="Genomic_DNA"/>
</dbReference>
<dbReference type="AlphaFoldDB" id="A0ABD1YC85"/>
<evidence type="ECO:0000313" key="1">
    <source>
        <dbReference type="EMBL" id="KAL2624155.1"/>
    </source>
</evidence>
<name>A0ABD1YC85_9MARC</name>
<keyword evidence="2" id="KW-1185">Reference proteome</keyword>
<reference evidence="1 2" key="1">
    <citation type="submission" date="2024-09" db="EMBL/GenBank/DDBJ databases">
        <title>Chromosome-scale assembly of Riccia fluitans.</title>
        <authorList>
            <person name="Paukszto L."/>
            <person name="Sawicki J."/>
            <person name="Karawczyk K."/>
            <person name="Piernik-Szablinska J."/>
            <person name="Szczecinska M."/>
            <person name="Mazdziarz M."/>
        </authorList>
    </citation>
    <scope>NUCLEOTIDE SEQUENCE [LARGE SCALE GENOMIC DNA]</scope>
    <source>
        <strain evidence="1">Rf_01</strain>
        <tissue evidence="1">Aerial parts of the thallus</tissue>
    </source>
</reference>
<organism evidence="1 2">
    <name type="scientific">Riccia fluitans</name>
    <dbReference type="NCBI Taxonomy" id="41844"/>
    <lineage>
        <taxon>Eukaryota</taxon>
        <taxon>Viridiplantae</taxon>
        <taxon>Streptophyta</taxon>
        <taxon>Embryophyta</taxon>
        <taxon>Marchantiophyta</taxon>
        <taxon>Marchantiopsida</taxon>
        <taxon>Marchantiidae</taxon>
        <taxon>Marchantiales</taxon>
        <taxon>Ricciaceae</taxon>
        <taxon>Riccia</taxon>
    </lineage>
</organism>
<proteinExistence type="predicted"/>
<dbReference type="Proteomes" id="UP001605036">
    <property type="component" value="Unassembled WGS sequence"/>
</dbReference>
<gene>
    <name evidence="1" type="ORF">R1flu_008400</name>
</gene>